<evidence type="ECO:0000256" key="1">
    <source>
        <dbReference type="ARBA" id="ARBA00006821"/>
    </source>
</evidence>
<reference evidence="6 7" key="1">
    <citation type="journal article" date="2017" name="ISME J.">
        <title>Energy and carbon metabolisms in a deep terrestrial subsurface fluid microbial community.</title>
        <authorList>
            <person name="Momper L."/>
            <person name="Jungbluth S.P."/>
            <person name="Lee M.D."/>
            <person name="Amend J.P."/>
        </authorList>
    </citation>
    <scope>NUCLEOTIDE SEQUENCE [LARGE SCALE GENOMIC DNA]</scope>
    <source>
        <strain evidence="6">SURF_17</strain>
    </source>
</reference>
<dbReference type="Gene3D" id="3.20.110.10">
    <property type="entry name" value="Glycoside hydrolase 38, N terminal domain"/>
    <property type="match status" value="1"/>
</dbReference>
<dbReference type="CDD" id="cd10796">
    <property type="entry name" value="GH57N_APU"/>
    <property type="match status" value="1"/>
</dbReference>
<dbReference type="GO" id="GO:0003824">
    <property type="term" value="F:catalytic activity"/>
    <property type="evidence" value="ECO:0007669"/>
    <property type="project" value="InterPro"/>
</dbReference>
<evidence type="ECO:0000313" key="7">
    <source>
        <dbReference type="Proteomes" id="UP000285961"/>
    </source>
</evidence>
<comment type="similarity">
    <text evidence="1 3">Belongs to the glycosyl hydrolase 57 family.</text>
</comment>
<accession>A0A419F607</accession>
<proteinExistence type="inferred from homology"/>
<comment type="caution">
    <text evidence="6">The sequence shown here is derived from an EMBL/GenBank/DDBJ whole genome shotgun (WGS) entry which is preliminary data.</text>
</comment>
<dbReference type="SUPFAM" id="SSF88713">
    <property type="entry name" value="Glycoside hydrolase/deacetylase"/>
    <property type="match status" value="1"/>
</dbReference>
<dbReference type="PANTHER" id="PTHR36306:SF1">
    <property type="entry name" value="ALPHA-AMYLASE-RELATED"/>
    <property type="match status" value="1"/>
</dbReference>
<dbReference type="InterPro" id="IPR011330">
    <property type="entry name" value="Glyco_hydro/deAcase_b/a-brl"/>
</dbReference>
<evidence type="ECO:0000256" key="2">
    <source>
        <dbReference type="ARBA" id="ARBA00023277"/>
    </source>
</evidence>
<sequence length="752" mass="87741">MGHGLLHQSHHSGGSGQIPEGGRGLSSASVAFLWHMHQPFYLDRTTGEISMPWVRLHAAKGYYDMISLLEDFPEARATFNLVPSLITQLLAYRDGTATDRFCECSRIPAAELTSDQRKFILREFFQANWENMIRPHNRYWELMHERGFKLYPDTVNEYTIDRFNTQAYRDLQVWFNLAWFGYRARKRFPVLKELIRKGRYFTEDDKHEVLSIQMQVIGEVIPLYKRMQDRGQVELTTSPFYHPILPLLCDSEIAWRSMPGARLPERFRYPEDAQAQIRAAVAYHEETFGKPPKGMWPSEGSVCPEIIPVVAAAGITWTATDEAILAHTLKCHNIYEHLYFPYKACYGGAEVDMIFRDRGLSDMVGFSYSRNKPKEASDDFLYRLRQIARAHWRPDREPLVPIILDGENAWEYYADGGEEFLSRVYENLSMGDSLHMTTVGDFLARHADRRYIDNLYSGSWIGHNFDIWIGDPEENDAWNCINRTRKFLKQYEERWGDSAPRLARAWEELHAAEGSDWFWWYGPDFTTDNDPEFDRLFRMHLQNVYKALEEEVPHYLSTPLLRKTPAPVGHVPMSLIRPRIDGRITDFFEWQGAGRYECARGDKAIALGCRYLEQIHYGFSTENLYLRFDIDTLSGIRSEDNTVKLQVYVIGPQLHRLTMPLYFDAAERKTFTIEQSRDGVTFEMVQECETVGWKKILELSVPFAALRLQPGQRVKFFVSLKNDRVEMMRFPREGLLSFTVPDEHFEAEMWVV</sequence>
<evidence type="ECO:0000313" key="6">
    <source>
        <dbReference type="EMBL" id="RJP73898.1"/>
    </source>
</evidence>
<dbReference type="Pfam" id="PF03065">
    <property type="entry name" value="Glyco_hydro_57"/>
    <property type="match status" value="1"/>
</dbReference>
<name>A0A419F607_9BACT</name>
<evidence type="ECO:0000259" key="5">
    <source>
        <dbReference type="Pfam" id="PF03065"/>
    </source>
</evidence>
<dbReference type="EMBL" id="QZKI01000022">
    <property type="protein sequence ID" value="RJP73898.1"/>
    <property type="molecule type" value="Genomic_DNA"/>
</dbReference>
<dbReference type="GO" id="GO:0005975">
    <property type="term" value="P:carbohydrate metabolic process"/>
    <property type="evidence" value="ECO:0007669"/>
    <property type="project" value="InterPro"/>
</dbReference>
<feature type="compositionally biased region" description="Gly residues" evidence="4">
    <location>
        <begin position="13"/>
        <end position="22"/>
    </location>
</feature>
<gene>
    <name evidence="6" type="ORF">C4532_03485</name>
</gene>
<protein>
    <recommendedName>
        <fullName evidence="5">Glycoside hydrolase family 57 N-terminal domain-containing protein</fullName>
    </recommendedName>
</protein>
<dbReference type="AlphaFoldDB" id="A0A419F607"/>
<dbReference type="Proteomes" id="UP000285961">
    <property type="component" value="Unassembled WGS sequence"/>
</dbReference>
<keyword evidence="2 3" id="KW-0119">Carbohydrate metabolism</keyword>
<evidence type="ECO:0000256" key="4">
    <source>
        <dbReference type="SAM" id="MobiDB-lite"/>
    </source>
</evidence>
<dbReference type="InterPro" id="IPR004300">
    <property type="entry name" value="Glyco_hydro_57_N"/>
</dbReference>
<evidence type="ECO:0000256" key="3">
    <source>
        <dbReference type="RuleBase" id="RU361196"/>
    </source>
</evidence>
<feature type="region of interest" description="Disordered" evidence="4">
    <location>
        <begin position="1"/>
        <end position="22"/>
    </location>
</feature>
<dbReference type="InterPro" id="IPR052046">
    <property type="entry name" value="GH57_Enzymes"/>
</dbReference>
<feature type="domain" description="Glycoside hydrolase family 57 N-terminal" evidence="5">
    <location>
        <begin position="31"/>
        <end position="452"/>
    </location>
</feature>
<dbReference type="InterPro" id="IPR027291">
    <property type="entry name" value="Glyco_hydro_38_N_sf"/>
</dbReference>
<dbReference type="PANTHER" id="PTHR36306">
    <property type="entry name" value="ALPHA-AMYLASE-RELATED-RELATED"/>
    <property type="match status" value="1"/>
</dbReference>
<organism evidence="6 7">
    <name type="scientific">Candidatus Abyssobacteria bacterium SURF_17</name>
    <dbReference type="NCBI Taxonomy" id="2093361"/>
    <lineage>
        <taxon>Bacteria</taxon>
        <taxon>Pseudomonadati</taxon>
        <taxon>Candidatus Hydrogenedentota</taxon>
        <taxon>Candidatus Abyssobacteria</taxon>
    </lineage>
</organism>